<proteinExistence type="predicted"/>
<sequence length="222" mass="26103">MLKPTPPKYIFKDEPTLHTKEILFDMKIILKIVKNKAVDFEIECIVYDKKSRRCIDIIPLVCIKKYLPNYVLLNDLINDIKLNELNRRNCRKNLIYGKYVDDTNVYYKCGIGDTIVWTYYSVCDEYLKCVCSSYTSIEFDNFIYKIEFISNIQGVIIDYILSIKIYKNNKFVCLFNVNKLDNLILQNTIVNEIMNNAKLYAINKKNIKLGSIGAHHFSLNQF</sequence>
<accession>A0A6C0J8H5</accession>
<dbReference type="EMBL" id="MN740350">
    <property type="protein sequence ID" value="QHU01942.1"/>
    <property type="molecule type" value="Genomic_DNA"/>
</dbReference>
<name>A0A6C0J8H5_9ZZZZ</name>
<evidence type="ECO:0000313" key="1">
    <source>
        <dbReference type="EMBL" id="QHU01942.1"/>
    </source>
</evidence>
<reference evidence="1" key="1">
    <citation type="journal article" date="2020" name="Nature">
        <title>Giant virus diversity and host interactions through global metagenomics.</title>
        <authorList>
            <person name="Schulz F."/>
            <person name="Roux S."/>
            <person name="Paez-Espino D."/>
            <person name="Jungbluth S."/>
            <person name="Walsh D.A."/>
            <person name="Denef V.J."/>
            <person name="McMahon K.D."/>
            <person name="Konstantinidis K.T."/>
            <person name="Eloe-Fadrosh E.A."/>
            <person name="Kyrpides N.C."/>
            <person name="Woyke T."/>
        </authorList>
    </citation>
    <scope>NUCLEOTIDE SEQUENCE</scope>
    <source>
        <strain evidence="1">GVMAG-M-3300025880-56</strain>
    </source>
</reference>
<organism evidence="1">
    <name type="scientific">viral metagenome</name>
    <dbReference type="NCBI Taxonomy" id="1070528"/>
    <lineage>
        <taxon>unclassified sequences</taxon>
        <taxon>metagenomes</taxon>
        <taxon>organismal metagenomes</taxon>
    </lineage>
</organism>
<protein>
    <submittedName>
        <fullName evidence="1">Uncharacterized protein</fullName>
    </submittedName>
</protein>
<dbReference type="AlphaFoldDB" id="A0A6C0J8H5"/>